<evidence type="ECO:0000313" key="3">
    <source>
        <dbReference type="Proteomes" id="UP001161390"/>
    </source>
</evidence>
<keyword evidence="1" id="KW-0472">Membrane</keyword>
<dbReference type="RefSeq" id="WP_284373594.1">
    <property type="nucleotide sequence ID" value="NZ_BSNJ01000005.1"/>
</dbReference>
<accession>A0ABQ5V2G6</accession>
<keyword evidence="3" id="KW-1185">Reference proteome</keyword>
<sequence>MTLETLYYSSQIIAVVAILASLIAIYFQQRQNHALARAEHEREALLRWETVYDVITRDPEALKSVRICLQDYEDATSQQQAWFGYFMHIFINITENVVFMQKDKLAHDESLDDAKALIRPLLAAPGGRQYWDRARLSYGVNVRRVLDDALREPYDGPQIWELYPFYAPDKEEASDGEAVKFPQEGVDE</sequence>
<gene>
    <name evidence="2" type="ORF">GCM10007854_26940</name>
</gene>
<evidence type="ECO:0008006" key="4">
    <source>
        <dbReference type="Google" id="ProtNLM"/>
    </source>
</evidence>
<reference evidence="2" key="1">
    <citation type="journal article" date="2014" name="Int. J. Syst. Evol. Microbiol.">
        <title>Complete genome of a new Firmicutes species belonging to the dominant human colonic microbiota ('Ruminococcus bicirculans') reveals two chromosomes and a selective capacity to utilize plant glucans.</title>
        <authorList>
            <consortium name="NISC Comparative Sequencing Program"/>
            <person name="Wegmann U."/>
            <person name="Louis P."/>
            <person name="Goesmann A."/>
            <person name="Henrissat B."/>
            <person name="Duncan S.H."/>
            <person name="Flint H.J."/>
        </authorList>
    </citation>
    <scope>NUCLEOTIDE SEQUENCE</scope>
    <source>
        <strain evidence="2">NBRC 108216</strain>
    </source>
</reference>
<keyword evidence="1" id="KW-0812">Transmembrane</keyword>
<reference evidence="2" key="2">
    <citation type="submission" date="2023-01" db="EMBL/GenBank/DDBJ databases">
        <title>Draft genome sequence of Algimonas porphyrae strain NBRC 108216.</title>
        <authorList>
            <person name="Sun Q."/>
            <person name="Mori K."/>
        </authorList>
    </citation>
    <scope>NUCLEOTIDE SEQUENCE</scope>
    <source>
        <strain evidence="2">NBRC 108216</strain>
    </source>
</reference>
<name>A0ABQ5V2G6_9PROT</name>
<protein>
    <recommendedName>
        <fullName evidence="4">DUF4760 domain-containing protein</fullName>
    </recommendedName>
</protein>
<proteinExistence type="predicted"/>
<dbReference type="Proteomes" id="UP001161390">
    <property type="component" value="Unassembled WGS sequence"/>
</dbReference>
<feature type="transmembrane region" description="Helical" evidence="1">
    <location>
        <begin position="6"/>
        <end position="27"/>
    </location>
</feature>
<dbReference type="EMBL" id="BSNJ01000005">
    <property type="protein sequence ID" value="GLQ21739.1"/>
    <property type="molecule type" value="Genomic_DNA"/>
</dbReference>
<comment type="caution">
    <text evidence="2">The sequence shown here is derived from an EMBL/GenBank/DDBJ whole genome shotgun (WGS) entry which is preliminary data.</text>
</comment>
<evidence type="ECO:0000313" key="2">
    <source>
        <dbReference type="EMBL" id="GLQ21739.1"/>
    </source>
</evidence>
<evidence type="ECO:0000256" key="1">
    <source>
        <dbReference type="SAM" id="Phobius"/>
    </source>
</evidence>
<keyword evidence="1" id="KW-1133">Transmembrane helix</keyword>
<organism evidence="2 3">
    <name type="scientific">Algimonas porphyrae</name>
    <dbReference type="NCBI Taxonomy" id="1128113"/>
    <lineage>
        <taxon>Bacteria</taxon>
        <taxon>Pseudomonadati</taxon>
        <taxon>Pseudomonadota</taxon>
        <taxon>Alphaproteobacteria</taxon>
        <taxon>Maricaulales</taxon>
        <taxon>Robiginitomaculaceae</taxon>
        <taxon>Algimonas</taxon>
    </lineage>
</organism>